<feature type="transmembrane region" description="Helical" evidence="1">
    <location>
        <begin position="80"/>
        <end position="100"/>
    </location>
</feature>
<proteinExistence type="predicted"/>
<comment type="caution">
    <text evidence="2">The sequence shown here is derived from an EMBL/GenBank/DDBJ whole genome shotgun (WGS) entry which is preliminary data.</text>
</comment>
<keyword evidence="1" id="KW-1133">Transmembrane helix</keyword>
<accession>A0ABU3WVX4</accession>
<reference evidence="2 3" key="1">
    <citation type="submission" date="2019-10" db="EMBL/GenBank/DDBJ databases">
        <title>Draft Genome Assembly of Rhodococcus zopfii DSM44189.</title>
        <authorList>
            <person name="Sutton J.M."/>
            <person name="Akob D.M."/>
            <person name="Bushman T.J."/>
        </authorList>
    </citation>
    <scope>NUCLEOTIDE SEQUENCE [LARGE SCALE GENOMIC DNA]</scope>
    <source>
        <strain evidence="2 3">DSM 44189</strain>
    </source>
</reference>
<evidence type="ECO:0000256" key="1">
    <source>
        <dbReference type="SAM" id="Phobius"/>
    </source>
</evidence>
<sequence>MLGDFTEPTSYKSPLASVGLLVGAFAAYFLWRSSSRFAGTPVSYGFGARFPWMIGAVVLSLVATNLLFRGLLVDGKWQPTFVVVASVPAAVVLLYGRGWAVLGTGAVLGIVTVPPLAMLLIANFCAPNGIPNVVGIVSAMALGGVIACATCRFLPWMRVPDDAPPVHGAGRVDARHSEAAWTVRRVLADFSEAQFIGSEWAGGLMIVGACAGFLIDPSFAGYGLELLPRILFAQVLTSAIGVVLWRQWYRGGGWTATYVPVVSSAPTAVVAFGGSWSALVLGAAIGAALGAPVARLLAKLIPPLFHPFIANVTSMAVTTLVVYWSLMFIL</sequence>
<evidence type="ECO:0000313" key="2">
    <source>
        <dbReference type="EMBL" id="MDV2477892.1"/>
    </source>
</evidence>
<feature type="transmembrane region" description="Helical" evidence="1">
    <location>
        <begin position="133"/>
        <end position="155"/>
    </location>
</feature>
<dbReference type="EMBL" id="WBMO01000005">
    <property type="protein sequence ID" value="MDV2477892.1"/>
    <property type="molecule type" value="Genomic_DNA"/>
</dbReference>
<gene>
    <name evidence="2" type="ORF">F8M49_25440</name>
</gene>
<feature type="transmembrane region" description="Helical" evidence="1">
    <location>
        <begin position="12"/>
        <end position="30"/>
    </location>
</feature>
<keyword evidence="3" id="KW-1185">Reference proteome</keyword>
<keyword evidence="1" id="KW-0472">Membrane</keyword>
<feature type="transmembrane region" description="Helical" evidence="1">
    <location>
        <begin position="200"/>
        <end position="219"/>
    </location>
</feature>
<dbReference type="Proteomes" id="UP001275440">
    <property type="component" value="Unassembled WGS sequence"/>
</dbReference>
<feature type="transmembrane region" description="Helical" evidence="1">
    <location>
        <begin position="268"/>
        <end position="292"/>
    </location>
</feature>
<feature type="transmembrane region" description="Helical" evidence="1">
    <location>
        <begin position="226"/>
        <end position="248"/>
    </location>
</feature>
<protein>
    <recommendedName>
        <fullName evidence="4">Integral membrane protein</fullName>
    </recommendedName>
</protein>
<feature type="transmembrane region" description="Helical" evidence="1">
    <location>
        <begin position="304"/>
        <end position="326"/>
    </location>
</feature>
<feature type="transmembrane region" description="Helical" evidence="1">
    <location>
        <begin position="106"/>
        <end position="126"/>
    </location>
</feature>
<organism evidence="2 3">
    <name type="scientific">Rhodococcus zopfii</name>
    <dbReference type="NCBI Taxonomy" id="43772"/>
    <lineage>
        <taxon>Bacteria</taxon>
        <taxon>Bacillati</taxon>
        <taxon>Actinomycetota</taxon>
        <taxon>Actinomycetes</taxon>
        <taxon>Mycobacteriales</taxon>
        <taxon>Nocardiaceae</taxon>
        <taxon>Rhodococcus</taxon>
    </lineage>
</organism>
<evidence type="ECO:0008006" key="4">
    <source>
        <dbReference type="Google" id="ProtNLM"/>
    </source>
</evidence>
<evidence type="ECO:0000313" key="3">
    <source>
        <dbReference type="Proteomes" id="UP001275440"/>
    </source>
</evidence>
<keyword evidence="1" id="KW-0812">Transmembrane</keyword>
<name>A0ABU3WVX4_9NOCA</name>
<feature type="transmembrane region" description="Helical" evidence="1">
    <location>
        <begin position="50"/>
        <end position="68"/>
    </location>
</feature>